<evidence type="ECO:0000313" key="7">
    <source>
        <dbReference type="EMBL" id="OWF35830.1"/>
    </source>
</evidence>
<dbReference type="Proteomes" id="UP000242188">
    <property type="component" value="Unassembled WGS sequence"/>
</dbReference>
<evidence type="ECO:0000256" key="1">
    <source>
        <dbReference type="ARBA" id="ARBA00022723"/>
    </source>
</evidence>
<protein>
    <submittedName>
        <fullName evidence="7">E3 ubiquitin-protein ligase TRIM56</fullName>
    </submittedName>
</protein>
<comment type="caution">
    <text evidence="7">The sequence shown here is derived from an EMBL/GenBank/DDBJ whole genome shotgun (WGS) entry which is preliminary data.</text>
</comment>
<dbReference type="InterPro" id="IPR017907">
    <property type="entry name" value="Znf_RING_CS"/>
</dbReference>
<dbReference type="InterPro" id="IPR000315">
    <property type="entry name" value="Znf_B-box"/>
</dbReference>
<dbReference type="PROSITE" id="PS50089">
    <property type="entry name" value="ZF_RING_2"/>
    <property type="match status" value="1"/>
</dbReference>
<keyword evidence="2 4" id="KW-0863">Zinc-finger</keyword>
<evidence type="ECO:0000259" key="5">
    <source>
        <dbReference type="PROSITE" id="PS50089"/>
    </source>
</evidence>
<dbReference type="PROSITE" id="PS50119">
    <property type="entry name" value="ZF_BBOX"/>
    <property type="match status" value="1"/>
</dbReference>
<dbReference type="SUPFAM" id="SSF57845">
    <property type="entry name" value="B-box zinc-binding domain"/>
    <property type="match status" value="1"/>
</dbReference>
<organism evidence="7 8">
    <name type="scientific">Mizuhopecten yessoensis</name>
    <name type="common">Japanese scallop</name>
    <name type="synonym">Patinopecten yessoensis</name>
    <dbReference type="NCBI Taxonomy" id="6573"/>
    <lineage>
        <taxon>Eukaryota</taxon>
        <taxon>Metazoa</taxon>
        <taxon>Spiralia</taxon>
        <taxon>Lophotrochozoa</taxon>
        <taxon>Mollusca</taxon>
        <taxon>Bivalvia</taxon>
        <taxon>Autobranchia</taxon>
        <taxon>Pteriomorphia</taxon>
        <taxon>Pectinida</taxon>
        <taxon>Pectinoidea</taxon>
        <taxon>Pectinidae</taxon>
        <taxon>Mizuhopecten</taxon>
    </lineage>
</organism>
<name>A0A210PH75_MIZYE</name>
<evidence type="ECO:0000256" key="4">
    <source>
        <dbReference type="PROSITE-ProRule" id="PRU00024"/>
    </source>
</evidence>
<dbReference type="CDD" id="cd19756">
    <property type="entry name" value="Bbox2"/>
    <property type="match status" value="1"/>
</dbReference>
<keyword evidence="1" id="KW-0479">Metal-binding</keyword>
<keyword evidence="3" id="KW-0862">Zinc</keyword>
<feature type="domain" description="B box-type" evidence="6">
    <location>
        <begin position="111"/>
        <end position="158"/>
    </location>
</feature>
<dbReference type="Gene3D" id="2.120.10.30">
    <property type="entry name" value="TolB, C-terminal domain"/>
    <property type="match status" value="1"/>
</dbReference>
<evidence type="ECO:0000313" key="8">
    <source>
        <dbReference type="Proteomes" id="UP000242188"/>
    </source>
</evidence>
<dbReference type="SUPFAM" id="SSF101898">
    <property type="entry name" value="NHL repeat"/>
    <property type="match status" value="1"/>
</dbReference>
<dbReference type="SUPFAM" id="SSF57850">
    <property type="entry name" value="RING/U-box"/>
    <property type="match status" value="1"/>
</dbReference>
<feature type="domain" description="RING-type" evidence="5">
    <location>
        <begin position="15"/>
        <end position="71"/>
    </location>
</feature>
<gene>
    <name evidence="7" type="ORF">KP79_PYT04423</name>
</gene>
<dbReference type="PANTHER" id="PTHR25462:SF296">
    <property type="entry name" value="MEIOTIC P26, ISOFORM F"/>
    <property type="match status" value="1"/>
</dbReference>
<dbReference type="InterPro" id="IPR013083">
    <property type="entry name" value="Znf_RING/FYVE/PHD"/>
</dbReference>
<accession>A0A210PH75</accession>
<dbReference type="InterPro" id="IPR047153">
    <property type="entry name" value="TRIM45/56/19-like"/>
</dbReference>
<dbReference type="Pfam" id="PF00097">
    <property type="entry name" value="zf-C3HC4"/>
    <property type="match status" value="1"/>
</dbReference>
<dbReference type="Gene3D" id="3.30.40.10">
    <property type="entry name" value="Zinc/RING finger domain, C3HC4 (zinc finger)"/>
    <property type="match status" value="1"/>
</dbReference>
<dbReference type="GO" id="GO:0008270">
    <property type="term" value="F:zinc ion binding"/>
    <property type="evidence" value="ECO:0007669"/>
    <property type="project" value="UniProtKB-KW"/>
</dbReference>
<dbReference type="PROSITE" id="PS00518">
    <property type="entry name" value="ZF_RING_1"/>
    <property type="match status" value="1"/>
</dbReference>
<dbReference type="PANTHER" id="PTHR25462">
    <property type="entry name" value="BONUS, ISOFORM C-RELATED"/>
    <property type="match status" value="1"/>
</dbReference>
<dbReference type="InterPro" id="IPR018957">
    <property type="entry name" value="Znf_C3HC4_RING-type"/>
</dbReference>
<keyword evidence="8" id="KW-1185">Reference proteome</keyword>
<evidence type="ECO:0000256" key="3">
    <source>
        <dbReference type="ARBA" id="ARBA00022833"/>
    </source>
</evidence>
<dbReference type="EMBL" id="NEDP02076704">
    <property type="protein sequence ID" value="OWF35830.1"/>
    <property type="molecule type" value="Genomic_DNA"/>
</dbReference>
<evidence type="ECO:0000256" key="2">
    <source>
        <dbReference type="ARBA" id="ARBA00022771"/>
    </source>
</evidence>
<proteinExistence type="predicted"/>
<dbReference type="InterPro" id="IPR001841">
    <property type="entry name" value="Znf_RING"/>
</dbReference>
<reference evidence="7 8" key="1">
    <citation type="journal article" date="2017" name="Nat. Ecol. Evol.">
        <title>Scallop genome provides insights into evolution of bilaterian karyotype and development.</title>
        <authorList>
            <person name="Wang S."/>
            <person name="Zhang J."/>
            <person name="Jiao W."/>
            <person name="Li J."/>
            <person name="Xun X."/>
            <person name="Sun Y."/>
            <person name="Guo X."/>
            <person name="Huan P."/>
            <person name="Dong B."/>
            <person name="Zhang L."/>
            <person name="Hu X."/>
            <person name="Sun X."/>
            <person name="Wang J."/>
            <person name="Zhao C."/>
            <person name="Wang Y."/>
            <person name="Wang D."/>
            <person name="Huang X."/>
            <person name="Wang R."/>
            <person name="Lv J."/>
            <person name="Li Y."/>
            <person name="Zhang Z."/>
            <person name="Liu B."/>
            <person name="Lu W."/>
            <person name="Hui Y."/>
            <person name="Liang J."/>
            <person name="Zhou Z."/>
            <person name="Hou R."/>
            <person name="Li X."/>
            <person name="Liu Y."/>
            <person name="Li H."/>
            <person name="Ning X."/>
            <person name="Lin Y."/>
            <person name="Zhao L."/>
            <person name="Xing Q."/>
            <person name="Dou J."/>
            <person name="Li Y."/>
            <person name="Mao J."/>
            <person name="Guo H."/>
            <person name="Dou H."/>
            <person name="Li T."/>
            <person name="Mu C."/>
            <person name="Jiang W."/>
            <person name="Fu Q."/>
            <person name="Fu X."/>
            <person name="Miao Y."/>
            <person name="Liu J."/>
            <person name="Yu Q."/>
            <person name="Li R."/>
            <person name="Liao H."/>
            <person name="Li X."/>
            <person name="Kong Y."/>
            <person name="Jiang Z."/>
            <person name="Chourrout D."/>
            <person name="Li R."/>
            <person name="Bao Z."/>
        </authorList>
    </citation>
    <scope>NUCLEOTIDE SEQUENCE [LARGE SCALE GENOMIC DNA]</scope>
    <source>
        <strain evidence="7 8">PY_sf001</strain>
    </source>
</reference>
<dbReference type="AlphaFoldDB" id="A0A210PH75"/>
<dbReference type="SMART" id="SM00184">
    <property type="entry name" value="RING"/>
    <property type="match status" value="1"/>
</dbReference>
<dbReference type="Gene3D" id="3.30.160.60">
    <property type="entry name" value="Classic Zinc Finger"/>
    <property type="match status" value="1"/>
</dbReference>
<evidence type="ECO:0000259" key="6">
    <source>
        <dbReference type="PROSITE" id="PS50119"/>
    </source>
</evidence>
<dbReference type="OrthoDB" id="6058205at2759"/>
<dbReference type="InterPro" id="IPR011042">
    <property type="entry name" value="6-blade_b-propeller_TolB-like"/>
</dbReference>
<sequence length="684" mass="77970">MAKNASQTGEKILVCGLCSNWFKKPRTLTCLHSYCDNCLSKHILSSVSRGEVTNRSATSSMTKEFNCPLCDKVITHDSFSKLPPNQWVNEFPVNKFLLDLLDIEKLKRGDKSCGPCSRNGEESTITSWCKECRDGLCDNCAKVHKGMRVSMEHTVLTRADYMKQMDLLKEYQEPCRKHAGKTLDMYCMFERELCCPNCVAEEHRKCEKVVPVAEAAIKIRTEREPAFLSDSLEQYIKHIERTMTDRNNHTKKLEDTKKSLTEDFANIRIQIINMLDNMEKSAKKELTLIHGDEIAQIQKEVKKCKSMKEAVSNAQVLLKMAEEHGSDSRLMNTLEMIRKECFWYEEDMGKLRTKLQDCDYDFEKDHTIDNLRRTVKQLGKISVKHVPSKLPPFPNIVTFDRVEQLKMNKSTLSLRGRRIELLRTFEGKQEDDNAECWHTGAAFLGDGKLALVDRQNKKLKIYNKSYRVQHTFPLSSKPWDVTLVSSNEIAVTLPEEYAIMLLVVDDEITQSDYFSTDERCYGITFARGKFFTLCYDGAPPALKIIGSDGKEIAAISQDDFGSPLFSRPIYVTSNSSGTMIYITDERRGSITTLTETKQYYFNYSCLEVSHAAGIAVDQAGNLYVCRNHAKSVQLVSPDGERLKTLVARDKISYPRAIAYDPTDERLVVTQGDKSAVKVFQFMAS</sequence>